<evidence type="ECO:0000256" key="2">
    <source>
        <dbReference type="SAM" id="MobiDB-lite"/>
    </source>
</evidence>
<keyword evidence="1" id="KW-0175">Coiled coil</keyword>
<proteinExistence type="predicted"/>
<dbReference type="STRING" id="86049.A0A1C1D0F5"/>
<sequence length="439" mass="48523">MAETIGIASGLLAFAVFAFESSTTLYNTIHSFQSHPKRVRDLLEELQALNGVLGHLTDTISANAGSSLSALDLPLQRCGKCCKEFEQEIIKCSTRSKGGRTSFREWAKLRYMGDDIDGFRRLLAGYKSTITIALTDATLRKSSLHADSLEQYKDLLKTTTDDLEAHLENINEKLEVIFEQTVTDSNSEAATQQLIKEEQMSTQRCLQICAQLSQHIDQLQLTPKTSDESPDSVNPKAFPETLTNIGLQECKNSLALTAAKLEKHMRDLMDRLVEKTKTNLRSPDDVADLSRLQEEWNATRQCMGIFSKADQYLEQTTSTIDNYGLGDAVQFMVSTDGKTIRGTNRGLGWRTRQVGGHMSNDTVQQLSRDMTALLVRNVRTETSPAQAEKAAALHDGAECQPNSNFERFGKGFKLASKPVSKAPTSFTELGESLGPKPSG</sequence>
<dbReference type="VEuPathDB" id="FungiDB:CLCR_00859"/>
<organism evidence="4 5">
    <name type="scientific">Cladophialophora carrionii</name>
    <dbReference type="NCBI Taxonomy" id="86049"/>
    <lineage>
        <taxon>Eukaryota</taxon>
        <taxon>Fungi</taxon>
        <taxon>Dikarya</taxon>
        <taxon>Ascomycota</taxon>
        <taxon>Pezizomycotina</taxon>
        <taxon>Eurotiomycetes</taxon>
        <taxon>Chaetothyriomycetidae</taxon>
        <taxon>Chaetothyriales</taxon>
        <taxon>Herpotrichiellaceae</taxon>
        <taxon>Cladophialophora</taxon>
    </lineage>
</organism>
<protein>
    <recommendedName>
        <fullName evidence="3">Azaphilone pigments biosynthesis cluster protein L N-terminal domain-containing protein</fullName>
    </recommendedName>
</protein>
<dbReference type="OrthoDB" id="5068804at2759"/>
<keyword evidence="5" id="KW-1185">Reference proteome</keyword>
<comment type="caution">
    <text evidence="4">The sequence shown here is derived from an EMBL/GenBank/DDBJ whole genome shotgun (WGS) entry which is preliminary data.</text>
</comment>
<feature type="coiled-coil region" evidence="1">
    <location>
        <begin position="149"/>
        <end position="180"/>
    </location>
</feature>
<evidence type="ECO:0000256" key="1">
    <source>
        <dbReference type="SAM" id="Coils"/>
    </source>
</evidence>
<feature type="domain" description="Azaphilone pigments biosynthesis cluster protein L N-terminal" evidence="3">
    <location>
        <begin position="2"/>
        <end position="210"/>
    </location>
</feature>
<evidence type="ECO:0000313" key="5">
    <source>
        <dbReference type="Proteomes" id="UP000094526"/>
    </source>
</evidence>
<dbReference type="Pfam" id="PF17111">
    <property type="entry name" value="PigL_N"/>
    <property type="match status" value="1"/>
</dbReference>
<dbReference type="EMBL" id="LGRB01000004">
    <property type="protein sequence ID" value="OCT54303.1"/>
    <property type="molecule type" value="Genomic_DNA"/>
</dbReference>
<name>A0A1C1D0F5_9EURO</name>
<dbReference type="Proteomes" id="UP000094526">
    <property type="component" value="Unassembled WGS sequence"/>
</dbReference>
<dbReference type="AlphaFoldDB" id="A0A1C1D0F5"/>
<gene>
    <name evidence="4" type="ORF">CLCR_00859</name>
</gene>
<evidence type="ECO:0000313" key="4">
    <source>
        <dbReference type="EMBL" id="OCT54303.1"/>
    </source>
</evidence>
<evidence type="ECO:0000259" key="3">
    <source>
        <dbReference type="Pfam" id="PF17111"/>
    </source>
</evidence>
<dbReference type="InterPro" id="IPR031348">
    <property type="entry name" value="PigL_N"/>
</dbReference>
<reference evidence="5" key="1">
    <citation type="submission" date="2015-07" db="EMBL/GenBank/DDBJ databases">
        <authorList>
            <person name="Teixeira M.M."/>
            <person name="Souza R.C."/>
            <person name="Almeida L.G."/>
            <person name="Vicente V.A."/>
            <person name="de Hoog S."/>
            <person name="Bocca A.L."/>
            <person name="de Almeida S.R."/>
            <person name="Vasconcelos A.T."/>
            <person name="Felipe M.S."/>
        </authorList>
    </citation>
    <scope>NUCLEOTIDE SEQUENCE [LARGE SCALE GENOMIC DNA]</scope>
    <source>
        <strain evidence="5">KSF</strain>
    </source>
</reference>
<feature type="region of interest" description="Disordered" evidence="2">
    <location>
        <begin position="419"/>
        <end position="439"/>
    </location>
</feature>
<accession>A0A1C1D0F5</accession>